<keyword evidence="2" id="KW-0295">Fungicide</keyword>
<evidence type="ECO:0000256" key="1">
    <source>
        <dbReference type="ARBA" id="ARBA00022529"/>
    </source>
</evidence>
<evidence type="ECO:0000256" key="2">
    <source>
        <dbReference type="ARBA" id="ARBA00022577"/>
    </source>
</evidence>
<proteinExistence type="evidence at transcript level"/>
<dbReference type="KEGG" id="lja:130732075"/>
<dbReference type="Gene3D" id="3.30.30.10">
    <property type="entry name" value="Knottin, scorpion toxin-like"/>
    <property type="match status" value="1"/>
</dbReference>
<keyword evidence="3 5" id="KW-0732">Signal</keyword>
<dbReference type="PANTHER" id="PTHR33147:SF58">
    <property type="entry name" value="DEFENSIN"/>
    <property type="match status" value="1"/>
</dbReference>
<evidence type="ECO:0000313" key="7">
    <source>
        <dbReference type="EMBL" id="AFK47422.1"/>
    </source>
</evidence>
<dbReference type="PANTHER" id="PTHR33147">
    <property type="entry name" value="DEFENSIN-LIKE PROTEIN 1"/>
    <property type="match status" value="1"/>
</dbReference>
<name>I3T4I0_LOTJA</name>
<dbReference type="Pfam" id="PF00304">
    <property type="entry name" value="Gamma-thionin"/>
    <property type="match status" value="1"/>
</dbReference>
<dbReference type="InterPro" id="IPR003614">
    <property type="entry name" value="Knottins"/>
</dbReference>
<keyword evidence="4" id="KW-1015">Disulfide bond</keyword>
<dbReference type="InterPro" id="IPR008176">
    <property type="entry name" value="Defensin_plant"/>
</dbReference>
<dbReference type="InterPro" id="IPR036574">
    <property type="entry name" value="Scorpion_toxin-like_sf"/>
</dbReference>
<sequence length="74" mass="8530">MDKARFGLFFVLFILLASHQMVVQTEGRHCESKSHRFHGLCLSHHNCASVCHLEGFTGGKCRGFRKRCFCKKRC</sequence>
<dbReference type="RefSeq" id="XP_057440181.1">
    <property type="nucleotide sequence ID" value="XM_057584198.1"/>
</dbReference>
<organism evidence="7">
    <name type="scientific">Lotus japonicus</name>
    <name type="common">Lotus corniculatus var. japonicus</name>
    <dbReference type="NCBI Taxonomy" id="34305"/>
    <lineage>
        <taxon>Eukaryota</taxon>
        <taxon>Viridiplantae</taxon>
        <taxon>Streptophyta</taxon>
        <taxon>Embryophyta</taxon>
        <taxon>Tracheophyta</taxon>
        <taxon>Spermatophyta</taxon>
        <taxon>Magnoliopsida</taxon>
        <taxon>eudicotyledons</taxon>
        <taxon>Gunneridae</taxon>
        <taxon>Pentapetalae</taxon>
        <taxon>rosids</taxon>
        <taxon>fabids</taxon>
        <taxon>Fabales</taxon>
        <taxon>Fabaceae</taxon>
        <taxon>Papilionoideae</taxon>
        <taxon>50 kb inversion clade</taxon>
        <taxon>NPAAA clade</taxon>
        <taxon>Hologalegina</taxon>
        <taxon>robinioid clade</taxon>
        <taxon>Loteae</taxon>
        <taxon>Lotus</taxon>
    </lineage>
</organism>
<dbReference type="PROSITE" id="PS00940">
    <property type="entry name" value="GAMMA_THIONIN"/>
    <property type="match status" value="1"/>
</dbReference>
<dbReference type="AlphaFoldDB" id="I3T4I0"/>
<reference evidence="7" key="1">
    <citation type="submission" date="2012-05" db="EMBL/GenBank/DDBJ databases">
        <authorList>
            <person name="Krishnakumar V."/>
            <person name="Cheung F."/>
            <person name="Xiao Y."/>
            <person name="Chan A."/>
            <person name="Moskal W.A."/>
            <person name="Town C.D."/>
        </authorList>
    </citation>
    <scope>NUCLEOTIDE SEQUENCE</scope>
</reference>
<dbReference type="CDD" id="cd00107">
    <property type="entry name" value="Knot1"/>
    <property type="match status" value="1"/>
</dbReference>
<protein>
    <recommendedName>
        <fullName evidence="6">Knottins-like domain-containing protein</fullName>
    </recommendedName>
</protein>
<dbReference type="SUPFAM" id="SSF57095">
    <property type="entry name" value="Scorpion toxin-like"/>
    <property type="match status" value="1"/>
</dbReference>
<evidence type="ECO:0000256" key="4">
    <source>
        <dbReference type="ARBA" id="ARBA00023157"/>
    </source>
</evidence>
<dbReference type="OrthoDB" id="1063609at2759"/>
<evidence type="ECO:0000259" key="6">
    <source>
        <dbReference type="SMART" id="SM00505"/>
    </source>
</evidence>
<feature type="signal peptide" evidence="5">
    <location>
        <begin position="1"/>
        <end position="27"/>
    </location>
</feature>
<dbReference type="EMBL" id="BT147628">
    <property type="protein sequence ID" value="AFK47422.1"/>
    <property type="molecule type" value="mRNA"/>
</dbReference>
<dbReference type="GeneID" id="130732075"/>
<dbReference type="SMART" id="SM00505">
    <property type="entry name" value="Knot1"/>
    <property type="match status" value="1"/>
</dbReference>
<dbReference type="GO" id="GO:0031640">
    <property type="term" value="P:killing of cells of another organism"/>
    <property type="evidence" value="ECO:0007669"/>
    <property type="project" value="UniProtKB-KW"/>
</dbReference>
<keyword evidence="1" id="KW-0929">Antimicrobial</keyword>
<dbReference type="GO" id="GO:0050832">
    <property type="term" value="P:defense response to fungus"/>
    <property type="evidence" value="ECO:0007669"/>
    <property type="project" value="UniProtKB-KW"/>
</dbReference>
<evidence type="ECO:0000256" key="5">
    <source>
        <dbReference type="SAM" id="SignalP"/>
    </source>
</evidence>
<feature type="domain" description="Knottins-like" evidence="6">
    <location>
        <begin position="29"/>
        <end position="74"/>
    </location>
</feature>
<evidence type="ECO:0000256" key="3">
    <source>
        <dbReference type="ARBA" id="ARBA00022729"/>
    </source>
</evidence>
<dbReference type="OMA" id="NANCKAI"/>
<feature type="chain" id="PRO_5003679888" description="Knottins-like domain-containing protein" evidence="5">
    <location>
        <begin position="28"/>
        <end position="74"/>
    </location>
</feature>
<dbReference type="PRINTS" id="PR00288">
    <property type="entry name" value="PUROTHIONIN"/>
</dbReference>
<accession>I3T4I0</accession>